<comment type="similarity">
    <text evidence="1">Belongs to the transposase IS21/IS408/IS1162 family.</text>
</comment>
<dbReference type="PROSITE" id="PS50994">
    <property type="entry name" value="INTEGRASE"/>
    <property type="match status" value="1"/>
</dbReference>
<dbReference type="PANTHER" id="PTHR35004">
    <property type="entry name" value="TRANSPOSASE RV3428C-RELATED"/>
    <property type="match status" value="1"/>
</dbReference>
<dbReference type="EMBL" id="BPQI01000231">
    <property type="protein sequence ID" value="GJD59603.1"/>
    <property type="molecule type" value="Genomic_DNA"/>
</dbReference>
<evidence type="ECO:0000313" key="6">
    <source>
        <dbReference type="Proteomes" id="UP001055303"/>
    </source>
</evidence>
<sequence>MFAVEVYAAVRQFVFIEGNSRREAARVFGLSRETIAKMCRFSLPPGYTRSKPVEKPKLGPLLPVITAILEADRTAPVKQRHTAKRIFERLRDEHGYAGGYTVVKDHVRICRSQGRETFVPLAHPPGHAQVDFGEAVATIGGVRRKIHFFCMALPHSDACFVKAYPRETTEAFLDGHVAAFAFFTGVPLSILYDNTKIAVAKICGDGQRERTRAFTELVSHYLFRDRFGRPGRGNDKGKVEGLVKFARSNFMTPAPEAASFEALNADLERRCRVRQDECAGRYAELIGTRLVADRAVLRALPAVPLEPCETRAGRVSSTALVRYHGNDYSVPTAYGFRNVLVKGFVDEVVILCGGIEIARHERSYGTGVFVSEPLHYLALIETKPNALDQAAALQGWDLPEAFQHLRHLLEARMGNRGKREFIQVLRLMEAMPKDVVAAAVTEAIRLGAIGFDAVKLIALARLEHRPPRLDLAAYPHLPRTTVRTTVAADYAVLVPEVAA</sequence>
<dbReference type="Gene3D" id="3.30.420.10">
    <property type="entry name" value="Ribonuclease H-like superfamily/Ribonuclease H"/>
    <property type="match status" value="1"/>
</dbReference>
<dbReference type="InterPro" id="IPR054353">
    <property type="entry name" value="IstA-like_C"/>
</dbReference>
<dbReference type="AlphaFoldDB" id="A0A564G730"/>
<evidence type="ECO:0000313" key="3">
    <source>
        <dbReference type="EMBL" id="GJD59603.1"/>
    </source>
</evidence>
<dbReference type="InterPro" id="IPR001584">
    <property type="entry name" value="Integrase_cat-core"/>
</dbReference>
<reference evidence="4 5" key="1">
    <citation type="submission" date="2019-06" db="EMBL/GenBank/DDBJ databases">
        <authorList>
            <person name="Rodrigo-Torres L."/>
            <person name="Arahal R. D."/>
            <person name="Lucena T."/>
        </authorList>
    </citation>
    <scope>NUCLEOTIDE SEQUENCE [LARGE SCALE GENOMIC DNA]</scope>
    <source>
        <strain evidence="4 5">SW08-7</strain>
    </source>
</reference>
<dbReference type="EMBL" id="CABFVH010000108">
    <property type="protein sequence ID" value="VUF16147.1"/>
    <property type="molecule type" value="Genomic_DNA"/>
</dbReference>
<dbReference type="Proteomes" id="UP001055303">
    <property type="component" value="Unassembled WGS sequence"/>
</dbReference>
<reference evidence="3" key="3">
    <citation type="submission" date="2021-08" db="EMBL/GenBank/DDBJ databases">
        <authorList>
            <person name="Tani A."/>
            <person name="Ola A."/>
            <person name="Ogura Y."/>
            <person name="Katsura K."/>
            <person name="Hayashi T."/>
        </authorList>
    </citation>
    <scope>NUCLEOTIDE SEQUENCE</scope>
    <source>
        <strain evidence="3">DSM 22415</strain>
    </source>
</reference>
<dbReference type="PANTHER" id="PTHR35004:SF7">
    <property type="entry name" value="INTEGRASE PROTEIN"/>
    <property type="match status" value="1"/>
</dbReference>
<dbReference type="InterPro" id="IPR036397">
    <property type="entry name" value="RNaseH_sf"/>
</dbReference>
<feature type="domain" description="Integrase catalytic" evidence="2">
    <location>
        <begin position="121"/>
        <end position="295"/>
    </location>
</feature>
<dbReference type="GO" id="GO:0003676">
    <property type="term" value="F:nucleic acid binding"/>
    <property type="evidence" value="ECO:0007669"/>
    <property type="project" value="InterPro"/>
</dbReference>
<proteinExistence type="inferred from homology"/>
<dbReference type="GO" id="GO:0015074">
    <property type="term" value="P:DNA integration"/>
    <property type="evidence" value="ECO:0007669"/>
    <property type="project" value="InterPro"/>
</dbReference>
<dbReference type="OrthoDB" id="2065409at2"/>
<evidence type="ECO:0000313" key="4">
    <source>
        <dbReference type="EMBL" id="VUF16147.1"/>
    </source>
</evidence>
<dbReference type="Pfam" id="PF22483">
    <property type="entry name" value="Mu-transpos_C_2"/>
    <property type="match status" value="1"/>
</dbReference>
<evidence type="ECO:0000313" key="5">
    <source>
        <dbReference type="Proteomes" id="UP000401717"/>
    </source>
</evidence>
<evidence type="ECO:0000256" key="1">
    <source>
        <dbReference type="ARBA" id="ARBA00009277"/>
    </source>
</evidence>
<dbReference type="RefSeq" id="WP_144769379.1">
    <property type="nucleotide sequence ID" value="NZ_BPQI01000231.1"/>
</dbReference>
<dbReference type="NCBIfam" id="NF033546">
    <property type="entry name" value="transpos_IS21"/>
    <property type="match status" value="1"/>
</dbReference>
<dbReference type="Proteomes" id="UP000401717">
    <property type="component" value="Unassembled WGS sequence"/>
</dbReference>
<reference evidence="3" key="2">
    <citation type="journal article" date="2021" name="Front. Microbiol.">
        <title>Comprehensive Comparative Genomics and Phenotyping of Methylobacterium Species.</title>
        <authorList>
            <person name="Alessa O."/>
            <person name="Ogura Y."/>
            <person name="Fujitani Y."/>
            <person name="Takami H."/>
            <person name="Hayashi T."/>
            <person name="Sahin N."/>
            <person name="Tani A."/>
        </authorList>
    </citation>
    <scope>NUCLEOTIDE SEQUENCE</scope>
    <source>
        <strain evidence="3">DSM 22415</strain>
    </source>
</reference>
<name>A0A564G730_9HYPH</name>
<gene>
    <name evidence="3" type="ORF">IFDJLNFL_5532</name>
    <name evidence="4" type="ORF">MTDSW087_05904</name>
</gene>
<accession>A0A564G730</accession>
<keyword evidence="6" id="KW-1185">Reference proteome</keyword>
<organism evidence="4 5">
    <name type="scientific">Methylobacterium dankookense</name>
    <dbReference type="NCBI Taxonomy" id="560405"/>
    <lineage>
        <taxon>Bacteria</taxon>
        <taxon>Pseudomonadati</taxon>
        <taxon>Pseudomonadota</taxon>
        <taxon>Alphaproteobacteria</taxon>
        <taxon>Hyphomicrobiales</taxon>
        <taxon>Methylobacteriaceae</taxon>
        <taxon>Methylobacterium</taxon>
    </lineage>
</organism>
<protein>
    <recommendedName>
        <fullName evidence="2">Integrase catalytic domain-containing protein</fullName>
    </recommendedName>
</protein>
<evidence type="ECO:0000259" key="2">
    <source>
        <dbReference type="PROSITE" id="PS50994"/>
    </source>
</evidence>